<dbReference type="GO" id="GO:0016757">
    <property type="term" value="F:glycosyltransferase activity"/>
    <property type="evidence" value="ECO:0007669"/>
    <property type="project" value="TreeGrafter"/>
</dbReference>
<dbReference type="PANTHER" id="PTHR45947">
    <property type="entry name" value="SULFOQUINOVOSYL TRANSFERASE SQD2"/>
    <property type="match status" value="1"/>
</dbReference>
<dbReference type="CDD" id="cd03801">
    <property type="entry name" value="GT4_PimA-like"/>
    <property type="match status" value="1"/>
</dbReference>
<dbReference type="SUPFAM" id="SSF53756">
    <property type="entry name" value="UDP-Glycosyltransferase/glycogen phosphorylase"/>
    <property type="match status" value="1"/>
</dbReference>
<dbReference type="PANTHER" id="PTHR45947:SF3">
    <property type="entry name" value="SULFOQUINOVOSYL TRANSFERASE SQD2"/>
    <property type="match status" value="1"/>
</dbReference>
<dbReference type="EMBL" id="FNVA01000001">
    <property type="protein sequence ID" value="SEF52911.1"/>
    <property type="molecule type" value="Genomic_DNA"/>
</dbReference>
<dbReference type="InterPro" id="IPR050194">
    <property type="entry name" value="Glycosyltransferase_grp1"/>
</dbReference>
<keyword evidence="2" id="KW-1185">Reference proteome</keyword>
<dbReference type="Proteomes" id="UP000236728">
    <property type="component" value="Unassembled WGS sequence"/>
</dbReference>
<dbReference type="Pfam" id="PF13692">
    <property type="entry name" value="Glyco_trans_1_4"/>
    <property type="match status" value="1"/>
</dbReference>
<sequence>MLEMLAGGLHELRIFVSVKMEGNRDWTPDWGTLDVTVQRNVSFAKTFGQAGTFREHSTIHVPWDTIPQLALCDPDVVIAAEFGMRTVQAALYCWLYSKPLIVWATLSEVTERHRGRMRDRLRRVLVHFVTRVLVNGTSGARYIAGLGFPSTHIHLVPQATDNAIFAGSAERAPGDVTRLLYTGQLIERKGLDRMHAALCRWCDAHPDRRIHWTLVGGGPLRESIAVWEGPANYELQLIDALPFGELAAQYRAADLYVLPTLADEWGLVVNEAMIAGLPVLGSLASQAVLDMVVDGISGWTFDPDQATEVDRAVSRALSATAQELDTMRLAAIETASPLDQRNMADRILIAIKAAALSEAEPTA</sequence>
<dbReference type="AlphaFoldDB" id="A0A1H5SSW9"/>
<evidence type="ECO:0000313" key="2">
    <source>
        <dbReference type="Proteomes" id="UP000236728"/>
    </source>
</evidence>
<dbReference type="Gene3D" id="3.40.50.2000">
    <property type="entry name" value="Glycogen Phosphorylase B"/>
    <property type="match status" value="2"/>
</dbReference>
<organism evidence="1 2">
    <name type="scientific">Bryocella elongata</name>
    <dbReference type="NCBI Taxonomy" id="863522"/>
    <lineage>
        <taxon>Bacteria</taxon>
        <taxon>Pseudomonadati</taxon>
        <taxon>Acidobacteriota</taxon>
        <taxon>Terriglobia</taxon>
        <taxon>Terriglobales</taxon>
        <taxon>Acidobacteriaceae</taxon>
        <taxon>Bryocella</taxon>
    </lineage>
</organism>
<name>A0A1H5SSW9_9BACT</name>
<gene>
    <name evidence="1" type="ORF">SAMN05421819_0318</name>
</gene>
<reference evidence="1 2" key="1">
    <citation type="submission" date="2016-10" db="EMBL/GenBank/DDBJ databases">
        <authorList>
            <person name="de Groot N.N."/>
        </authorList>
    </citation>
    <scope>NUCLEOTIDE SEQUENCE [LARGE SCALE GENOMIC DNA]</scope>
    <source>
        <strain evidence="1 2">DSM 22489</strain>
    </source>
</reference>
<evidence type="ECO:0000313" key="1">
    <source>
        <dbReference type="EMBL" id="SEF52911.1"/>
    </source>
</evidence>
<protein>
    <submittedName>
        <fullName evidence="1">Uncharacterized protein</fullName>
    </submittedName>
</protein>
<accession>A0A1H5SSW9</accession>
<proteinExistence type="predicted"/>